<dbReference type="PANTHER" id="PTHR36154:SF1">
    <property type="entry name" value="DNA-BINDING TRANSCRIPTIONAL ACTIVATOR ALPA"/>
    <property type="match status" value="1"/>
</dbReference>
<keyword evidence="2" id="KW-1185">Reference proteome</keyword>
<evidence type="ECO:0000313" key="2">
    <source>
        <dbReference type="Proteomes" id="UP000321638"/>
    </source>
</evidence>
<dbReference type="EMBL" id="VDUZ01000007">
    <property type="protein sequence ID" value="TXL78256.1"/>
    <property type="molecule type" value="Genomic_DNA"/>
</dbReference>
<reference evidence="1 2" key="1">
    <citation type="submission" date="2019-06" db="EMBL/GenBank/DDBJ databases">
        <title>New taxonomy in bacterial strain CC-CFT640, isolated from vineyard.</title>
        <authorList>
            <person name="Lin S.-Y."/>
            <person name="Tsai C.-F."/>
            <person name="Young C.-C."/>
        </authorList>
    </citation>
    <scope>NUCLEOTIDE SEQUENCE [LARGE SCALE GENOMIC DNA]</scope>
    <source>
        <strain evidence="1 2">CC-CFT640</strain>
    </source>
</reference>
<evidence type="ECO:0000313" key="1">
    <source>
        <dbReference type="EMBL" id="TXL78256.1"/>
    </source>
</evidence>
<name>A0A5C8PRD8_9HYPH</name>
<dbReference type="InterPro" id="IPR052931">
    <property type="entry name" value="Prophage_regulatory_activator"/>
</dbReference>
<dbReference type="Pfam" id="PF05930">
    <property type="entry name" value="Phage_AlpA"/>
    <property type="match status" value="1"/>
</dbReference>
<accession>A0A5C8PRD8</accession>
<dbReference type="InterPro" id="IPR010260">
    <property type="entry name" value="AlpA"/>
</dbReference>
<organism evidence="1 2">
    <name type="scientific">Vineibacter terrae</name>
    <dbReference type="NCBI Taxonomy" id="2586908"/>
    <lineage>
        <taxon>Bacteria</taxon>
        <taxon>Pseudomonadati</taxon>
        <taxon>Pseudomonadota</taxon>
        <taxon>Alphaproteobacteria</taxon>
        <taxon>Hyphomicrobiales</taxon>
        <taxon>Vineibacter</taxon>
    </lineage>
</organism>
<comment type="caution">
    <text evidence="1">The sequence shown here is derived from an EMBL/GenBank/DDBJ whole genome shotgun (WGS) entry which is preliminary data.</text>
</comment>
<dbReference type="OrthoDB" id="1525365at2"/>
<proteinExistence type="predicted"/>
<gene>
    <name evidence="1" type="ORF">FHP25_08695</name>
</gene>
<dbReference type="AlphaFoldDB" id="A0A5C8PRD8"/>
<sequence length="65" mass="7458">MTHAILRLPKVKHRTGLSRSTIYAAVASGKFPKPVTLGTRAVGWIDEEIEDWLEQRMKARRQRKA</sequence>
<dbReference type="RefSeq" id="WP_147846525.1">
    <property type="nucleotide sequence ID" value="NZ_VDUZ01000007.1"/>
</dbReference>
<dbReference type="Proteomes" id="UP000321638">
    <property type="component" value="Unassembled WGS sequence"/>
</dbReference>
<protein>
    <submittedName>
        <fullName evidence="1">AlpA family transcriptional regulator</fullName>
    </submittedName>
</protein>
<dbReference type="PANTHER" id="PTHR36154">
    <property type="entry name" value="DNA-BINDING TRANSCRIPTIONAL ACTIVATOR ALPA"/>
    <property type="match status" value="1"/>
</dbReference>
<dbReference type="Gene3D" id="1.10.238.160">
    <property type="match status" value="1"/>
</dbReference>